<dbReference type="InterPro" id="IPR011705">
    <property type="entry name" value="BACK"/>
</dbReference>
<gene>
    <name evidence="2" type="ORF">C1645_807369</name>
</gene>
<evidence type="ECO:0000313" key="3">
    <source>
        <dbReference type="Proteomes" id="UP000265703"/>
    </source>
</evidence>
<sequence>MDDKFLPKLSQNLLEILDDDEYYDITIEVGNDPYTKIFRAHMIILNYRSPYFRKLLLINKKKSDGSLVHIKLPNILPEIFQIILRYIYGGRLSFGGYDDIIKTLVAASELNLQELVSHMQSSMIRNHITWLEQNFNLIYQTSFKNDSFSELQKFCTELISKKPDKIFKSIDFSSIPEKILVTLLQNDNLQMDEVQVWQHVLKWGLNQNPELPSVP</sequence>
<dbReference type="PANTHER" id="PTHR46306:SF1">
    <property type="entry name" value="BTB_POZ DOMAIN-CONTAINING PROTEIN 9"/>
    <property type="match status" value="1"/>
</dbReference>
<dbReference type="InterPro" id="IPR000210">
    <property type="entry name" value="BTB/POZ_dom"/>
</dbReference>
<dbReference type="PROSITE" id="PS50097">
    <property type="entry name" value="BTB"/>
    <property type="match status" value="1"/>
</dbReference>
<comment type="caution">
    <text evidence="2">The sequence shown here is derived from an EMBL/GenBank/DDBJ whole genome shotgun (WGS) entry which is preliminary data.</text>
</comment>
<dbReference type="PANTHER" id="PTHR46306">
    <property type="entry name" value="BTB/POZ DOMAIN-CONTAINING PROTEIN 9"/>
    <property type="match status" value="1"/>
</dbReference>
<dbReference type="CDD" id="cd18186">
    <property type="entry name" value="BTB_POZ_ZBTB_KLHL-like"/>
    <property type="match status" value="1"/>
</dbReference>
<dbReference type="Gene3D" id="3.30.710.10">
    <property type="entry name" value="Potassium Channel Kv1.1, Chain A"/>
    <property type="match status" value="1"/>
</dbReference>
<evidence type="ECO:0000313" key="2">
    <source>
        <dbReference type="EMBL" id="RIA87337.1"/>
    </source>
</evidence>
<dbReference type="OrthoDB" id="2427987at2759"/>
<feature type="domain" description="BTB" evidence="1">
    <location>
        <begin position="23"/>
        <end position="96"/>
    </location>
</feature>
<dbReference type="SMART" id="SM00225">
    <property type="entry name" value="BTB"/>
    <property type="match status" value="1"/>
</dbReference>
<proteinExistence type="predicted"/>
<accession>A0A397STQ4</accession>
<name>A0A397STQ4_9GLOM</name>
<keyword evidence="3" id="KW-1185">Reference proteome</keyword>
<protein>
    <submittedName>
        <fullName evidence="2">BTB/POZ protein</fullName>
    </submittedName>
</protein>
<dbReference type="GO" id="GO:0005737">
    <property type="term" value="C:cytoplasm"/>
    <property type="evidence" value="ECO:0007669"/>
    <property type="project" value="TreeGrafter"/>
</dbReference>
<organism evidence="2 3">
    <name type="scientific">Glomus cerebriforme</name>
    <dbReference type="NCBI Taxonomy" id="658196"/>
    <lineage>
        <taxon>Eukaryota</taxon>
        <taxon>Fungi</taxon>
        <taxon>Fungi incertae sedis</taxon>
        <taxon>Mucoromycota</taxon>
        <taxon>Glomeromycotina</taxon>
        <taxon>Glomeromycetes</taxon>
        <taxon>Glomerales</taxon>
        <taxon>Glomeraceae</taxon>
        <taxon>Glomus</taxon>
    </lineage>
</organism>
<dbReference type="SUPFAM" id="SSF54695">
    <property type="entry name" value="POZ domain"/>
    <property type="match status" value="1"/>
</dbReference>
<dbReference type="InterPro" id="IPR052407">
    <property type="entry name" value="BTB_POZ_domain_cont_9"/>
</dbReference>
<dbReference type="Pfam" id="PF07707">
    <property type="entry name" value="BACK"/>
    <property type="match status" value="1"/>
</dbReference>
<reference evidence="2 3" key="1">
    <citation type="submission" date="2018-06" db="EMBL/GenBank/DDBJ databases">
        <title>Comparative genomics reveals the genomic features of Rhizophagus irregularis, R. cerebriforme, R. diaphanum and Gigaspora rosea, and their symbiotic lifestyle signature.</title>
        <authorList>
            <person name="Morin E."/>
            <person name="San Clemente H."/>
            <person name="Chen E.C.H."/>
            <person name="De La Providencia I."/>
            <person name="Hainaut M."/>
            <person name="Kuo A."/>
            <person name="Kohler A."/>
            <person name="Murat C."/>
            <person name="Tang N."/>
            <person name="Roy S."/>
            <person name="Loubradou J."/>
            <person name="Henrissat B."/>
            <person name="Grigoriev I.V."/>
            <person name="Corradi N."/>
            <person name="Roux C."/>
            <person name="Martin F.M."/>
        </authorList>
    </citation>
    <scope>NUCLEOTIDE SEQUENCE [LARGE SCALE GENOMIC DNA]</scope>
    <source>
        <strain evidence="2 3">DAOM 227022</strain>
    </source>
</reference>
<dbReference type="Gene3D" id="1.25.40.420">
    <property type="match status" value="1"/>
</dbReference>
<dbReference type="Pfam" id="PF00651">
    <property type="entry name" value="BTB"/>
    <property type="match status" value="1"/>
</dbReference>
<feature type="non-terminal residue" evidence="2">
    <location>
        <position position="215"/>
    </location>
</feature>
<dbReference type="EMBL" id="QKYT01000313">
    <property type="protein sequence ID" value="RIA87337.1"/>
    <property type="molecule type" value="Genomic_DNA"/>
</dbReference>
<dbReference type="InterPro" id="IPR011333">
    <property type="entry name" value="SKP1/BTB/POZ_sf"/>
</dbReference>
<evidence type="ECO:0000259" key="1">
    <source>
        <dbReference type="PROSITE" id="PS50097"/>
    </source>
</evidence>
<dbReference type="AlphaFoldDB" id="A0A397STQ4"/>
<dbReference type="Proteomes" id="UP000265703">
    <property type="component" value="Unassembled WGS sequence"/>
</dbReference>